<evidence type="ECO:0000313" key="10">
    <source>
        <dbReference type="Proteomes" id="UP000000759"/>
    </source>
</evidence>
<evidence type="ECO:0000256" key="7">
    <source>
        <dbReference type="ARBA" id="ARBA00022807"/>
    </source>
</evidence>
<name>B7G036_PHATC</name>
<sequence length="348" mass="39860">GVVGLRNLGNTCFLNSSLQCLSATIPLTDYFLGYDYRSEINQHNVLGTGGKLATAYAELMKELWLQAAPVSGYTKISARVVKPTRFKSSLESFAPQFLGTSQHDAQELLSFLLDGIHEDLNRIPKKPYIEDRDCDGTHDERDAIEAWKNYLRRDKSLVVDIFQGQLRNTLTCLTCRHVNVRFEPFMYLSLPLNDDSHTLDDCLRLYLAEERLVRENQWYCSVCQTHRDATKKTDLWIVPAILIVHLKRFKFNEYGQLGSKNNACIRYPVGDSWDLSGVVCSRGSEEPLYDLYAVSNHVGDLGGGHYTAYSLNRFDDHWYEFNDTTCRKIDDRTLQGNSSSAYLLFYNR</sequence>
<dbReference type="Proteomes" id="UP000000759">
    <property type="component" value="Chromosome 9"/>
</dbReference>
<keyword evidence="7" id="KW-0788">Thiol protease</keyword>
<dbReference type="RefSeq" id="XP_002180407.1">
    <property type="nucleotide sequence ID" value="XM_002180371.1"/>
</dbReference>
<dbReference type="PANTHER" id="PTHR21646">
    <property type="entry name" value="UBIQUITIN CARBOXYL-TERMINAL HYDROLASE"/>
    <property type="match status" value="1"/>
</dbReference>
<dbReference type="GO" id="GO:0016579">
    <property type="term" value="P:protein deubiquitination"/>
    <property type="evidence" value="ECO:0007669"/>
    <property type="project" value="InterPro"/>
</dbReference>
<dbReference type="InterPro" id="IPR001394">
    <property type="entry name" value="Peptidase_C19_UCH"/>
</dbReference>
<proteinExistence type="inferred from homology"/>
<dbReference type="Gene3D" id="3.90.70.10">
    <property type="entry name" value="Cysteine proteinases"/>
    <property type="match status" value="1"/>
</dbReference>
<evidence type="ECO:0000259" key="8">
    <source>
        <dbReference type="PROSITE" id="PS50235"/>
    </source>
</evidence>
<dbReference type="InterPro" id="IPR038765">
    <property type="entry name" value="Papain-like_cys_pep_sf"/>
</dbReference>
<dbReference type="AlphaFoldDB" id="B7G036"/>
<dbReference type="PROSITE" id="PS00972">
    <property type="entry name" value="USP_1"/>
    <property type="match status" value="1"/>
</dbReference>
<dbReference type="InterPro" id="IPR018200">
    <property type="entry name" value="USP_CS"/>
</dbReference>
<keyword evidence="5" id="KW-0833">Ubl conjugation pathway</keyword>
<evidence type="ECO:0000256" key="3">
    <source>
        <dbReference type="ARBA" id="ARBA00012759"/>
    </source>
</evidence>
<dbReference type="OrthoDB" id="292964at2759"/>
<dbReference type="GeneID" id="7201344"/>
<dbReference type="PROSITE" id="PS50235">
    <property type="entry name" value="USP_3"/>
    <property type="match status" value="1"/>
</dbReference>
<evidence type="ECO:0000256" key="2">
    <source>
        <dbReference type="ARBA" id="ARBA00009085"/>
    </source>
</evidence>
<dbReference type="STRING" id="556484.B7G036"/>
<dbReference type="EC" id="3.4.19.12" evidence="3"/>
<dbReference type="PANTHER" id="PTHR21646:SF24">
    <property type="entry name" value="UBIQUITIN CARBOXYL-TERMINAL HYDROLASE"/>
    <property type="match status" value="1"/>
</dbReference>
<dbReference type="PaxDb" id="2850-Phatr12752"/>
<evidence type="ECO:0000256" key="1">
    <source>
        <dbReference type="ARBA" id="ARBA00000707"/>
    </source>
</evidence>
<feature type="non-terminal residue" evidence="9">
    <location>
        <position position="1"/>
    </location>
</feature>
<keyword evidence="10" id="KW-1185">Reference proteome</keyword>
<dbReference type="KEGG" id="pti:PHATRDRAFT_12752"/>
<dbReference type="InParanoid" id="B7G036"/>
<evidence type="ECO:0000313" key="9">
    <source>
        <dbReference type="EMBL" id="EEC47815.1"/>
    </source>
</evidence>
<dbReference type="CDD" id="cd02674">
    <property type="entry name" value="Peptidase_C19R"/>
    <property type="match status" value="1"/>
</dbReference>
<feature type="domain" description="USP" evidence="8">
    <location>
        <begin position="3"/>
        <end position="348"/>
    </location>
</feature>
<gene>
    <name evidence="9" type="ORF">PHATRDRAFT_12752</name>
</gene>
<comment type="similarity">
    <text evidence="2">Belongs to the peptidase C19 family.</text>
</comment>
<dbReference type="InterPro" id="IPR028889">
    <property type="entry name" value="USP"/>
</dbReference>
<organism evidence="9 10">
    <name type="scientific">Phaeodactylum tricornutum (strain CCAP 1055/1)</name>
    <dbReference type="NCBI Taxonomy" id="556484"/>
    <lineage>
        <taxon>Eukaryota</taxon>
        <taxon>Sar</taxon>
        <taxon>Stramenopiles</taxon>
        <taxon>Ochrophyta</taxon>
        <taxon>Bacillariophyta</taxon>
        <taxon>Bacillariophyceae</taxon>
        <taxon>Bacillariophycidae</taxon>
        <taxon>Naviculales</taxon>
        <taxon>Phaeodactylaceae</taxon>
        <taxon>Phaeodactylum</taxon>
    </lineage>
</organism>
<dbReference type="EMBL" id="CM000612">
    <property type="protein sequence ID" value="EEC47815.1"/>
    <property type="molecule type" value="Genomic_DNA"/>
</dbReference>
<evidence type="ECO:0000256" key="4">
    <source>
        <dbReference type="ARBA" id="ARBA00022670"/>
    </source>
</evidence>
<dbReference type="GO" id="GO:0006508">
    <property type="term" value="P:proteolysis"/>
    <property type="evidence" value="ECO:0007669"/>
    <property type="project" value="UniProtKB-KW"/>
</dbReference>
<accession>B7G036</accession>
<evidence type="ECO:0000256" key="6">
    <source>
        <dbReference type="ARBA" id="ARBA00022801"/>
    </source>
</evidence>
<comment type="catalytic activity">
    <reaction evidence="1">
        <text>Thiol-dependent hydrolysis of ester, thioester, amide, peptide and isopeptide bonds formed by the C-terminal Gly of ubiquitin (a 76-residue protein attached to proteins as an intracellular targeting signal).</text>
        <dbReference type="EC" id="3.4.19.12"/>
    </reaction>
</comment>
<reference evidence="9 10" key="1">
    <citation type="journal article" date="2008" name="Nature">
        <title>The Phaeodactylum genome reveals the evolutionary history of diatom genomes.</title>
        <authorList>
            <person name="Bowler C."/>
            <person name="Allen A.E."/>
            <person name="Badger J.H."/>
            <person name="Grimwood J."/>
            <person name="Jabbari K."/>
            <person name="Kuo A."/>
            <person name="Maheswari U."/>
            <person name="Martens C."/>
            <person name="Maumus F."/>
            <person name="Otillar R.P."/>
            <person name="Rayko E."/>
            <person name="Salamov A."/>
            <person name="Vandepoele K."/>
            <person name="Beszteri B."/>
            <person name="Gruber A."/>
            <person name="Heijde M."/>
            <person name="Katinka M."/>
            <person name="Mock T."/>
            <person name="Valentin K."/>
            <person name="Verret F."/>
            <person name="Berges J.A."/>
            <person name="Brownlee C."/>
            <person name="Cadoret J.P."/>
            <person name="Chiovitti A."/>
            <person name="Choi C.J."/>
            <person name="Coesel S."/>
            <person name="De Martino A."/>
            <person name="Detter J.C."/>
            <person name="Durkin C."/>
            <person name="Falciatore A."/>
            <person name="Fournet J."/>
            <person name="Haruta M."/>
            <person name="Huysman M.J."/>
            <person name="Jenkins B.D."/>
            <person name="Jiroutova K."/>
            <person name="Jorgensen R.E."/>
            <person name="Joubert Y."/>
            <person name="Kaplan A."/>
            <person name="Kroger N."/>
            <person name="Kroth P.G."/>
            <person name="La Roche J."/>
            <person name="Lindquist E."/>
            <person name="Lommer M."/>
            <person name="Martin-Jezequel V."/>
            <person name="Lopez P.J."/>
            <person name="Lucas S."/>
            <person name="Mangogna M."/>
            <person name="McGinnis K."/>
            <person name="Medlin L.K."/>
            <person name="Montsant A."/>
            <person name="Oudot-Le Secq M.P."/>
            <person name="Napoli C."/>
            <person name="Obornik M."/>
            <person name="Parker M.S."/>
            <person name="Petit J.L."/>
            <person name="Porcel B.M."/>
            <person name="Poulsen N."/>
            <person name="Robison M."/>
            <person name="Rychlewski L."/>
            <person name="Rynearson T.A."/>
            <person name="Schmutz J."/>
            <person name="Shapiro H."/>
            <person name="Siaut M."/>
            <person name="Stanley M."/>
            <person name="Sussman M.R."/>
            <person name="Taylor A.R."/>
            <person name="Vardi A."/>
            <person name="von Dassow P."/>
            <person name="Vyverman W."/>
            <person name="Willis A."/>
            <person name="Wyrwicz L.S."/>
            <person name="Rokhsar D.S."/>
            <person name="Weissenbach J."/>
            <person name="Armbrust E.V."/>
            <person name="Green B.R."/>
            <person name="Van de Peer Y."/>
            <person name="Grigoriev I.V."/>
        </authorList>
    </citation>
    <scope>NUCLEOTIDE SEQUENCE [LARGE SCALE GENOMIC DNA]</scope>
    <source>
        <strain evidence="9 10">CCAP 1055/1</strain>
    </source>
</reference>
<keyword evidence="6" id="KW-0378">Hydrolase</keyword>
<dbReference type="SUPFAM" id="SSF54001">
    <property type="entry name" value="Cysteine proteinases"/>
    <property type="match status" value="1"/>
</dbReference>
<dbReference type="PROSITE" id="PS00973">
    <property type="entry name" value="USP_2"/>
    <property type="match status" value="1"/>
</dbReference>
<dbReference type="GO" id="GO:0004843">
    <property type="term" value="F:cysteine-type deubiquitinase activity"/>
    <property type="evidence" value="ECO:0007669"/>
    <property type="project" value="UniProtKB-EC"/>
</dbReference>
<protein>
    <recommendedName>
        <fullName evidence="3">ubiquitinyl hydrolase 1</fullName>
        <ecNumber evidence="3">3.4.19.12</ecNumber>
    </recommendedName>
</protein>
<reference evidence="10" key="2">
    <citation type="submission" date="2008-08" db="EMBL/GenBank/DDBJ databases">
        <authorList>
            <consortium name="Diatom Consortium"/>
            <person name="Grigoriev I."/>
            <person name="Grimwood J."/>
            <person name="Kuo A."/>
            <person name="Otillar R.P."/>
            <person name="Salamov A."/>
            <person name="Detter J.C."/>
            <person name="Lindquist E."/>
            <person name="Shapiro H."/>
            <person name="Lucas S."/>
            <person name="Glavina del Rio T."/>
            <person name="Pitluck S."/>
            <person name="Rokhsar D."/>
            <person name="Bowler C."/>
        </authorList>
    </citation>
    <scope>GENOME REANNOTATION</scope>
    <source>
        <strain evidence="10">CCAP 1055/1</strain>
    </source>
</reference>
<keyword evidence="4" id="KW-0645">Protease</keyword>
<dbReference type="InterPro" id="IPR050185">
    <property type="entry name" value="Ub_carboxyl-term_hydrolase"/>
</dbReference>
<evidence type="ECO:0000256" key="5">
    <source>
        <dbReference type="ARBA" id="ARBA00022786"/>
    </source>
</evidence>
<feature type="non-terminal residue" evidence="9">
    <location>
        <position position="348"/>
    </location>
</feature>
<dbReference type="Pfam" id="PF00443">
    <property type="entry name" value="UCH"/>
    <property type="match status" value="1"/>
</dbReference>
<dbReference type="HOGENOM" id="CLU_443782_0_0_1"/>
<dbReference type="eggNOG" id="KOG1868">
    <property type="taxonomic scope" value="Eukaryota"/>
</dbReference>